<reference evidence="4" key="2">
    <citation type="submission" date="2022-03" db="EMBL/GenBank/DDBJ databases">
        <title>Genome Encyclopedia of Bacteria and Archaea VI: Functional Genomics of Type Strains.</title>
        <authorList>
            <person name="Whitman W."/>
        </authorList>
    </citation>
    <scope>NUCLEOTIDE SEQUENCE</scope>
    <source>
        <strain evidence="4">HSC-15S17</strain>
    </source>
</reference>
<dbReference type="Pfam" id="PF18288">
    <property type="entry name" value="FAA_hydro_N_2"/>
    <property type="match status" value="1"/>
</dbReference>
<evidence type="ECO:0000313" key="3">
    <source>
        <dbReference type="EMBL" id="MBV6323509.1"/>
    </source>
</evidence>
<feature type="domain" description="Fumarylacetoacetase N-terminal" evidence="2">
    <location>
        <begin position="1"/>
        <end position="78"/>
    </location>
</feature>
<evidence type="ECO:0000313" key="5">
    <source>
        <dbReference type="Proteomes" id="UP001155901"/>
    </source>
</evidence>
<name>A0AA41HFD2_9BURK</name>
<keyword evidence="6" id="KW-1185">Reference proteome</keyword>
<dbReference type="InterPro" id="IPR011234">
    <property type="entry name" value="Fumarylacetoacetase-like_C"/>
</dbReference>
<gene>
    <name evidence="3" type="ORF">KVP70_21465</name>
    <name evidence="4" type="ORF">L1274_002576</name>
</gene>
<dbReference type="Proteomes" id="UP001162889">
    <property type="component" value="Unassembled WGS sequence"/>
</dbReference>
<dbReference type="RefSeq" id="WP_217944250.1">
    <property type="nucleotide sequence ID" value="NZ_JAHTGR010000012.1"/>
</dbReference>
<dbReference type="Pfam" id="PF01557">
    <property type="entry name" value="FAA_hydrolase"/>
    <property type="match status" value="1"/>
</dbReference>
<evidence type="ECO:0000259" key="2">
    <source>
        <dbReference type="Pfam" id="PF18288"/>
    </source>
</evidence>
<dbReference type="EMBL" id="JAHTGR010000012">
    <property type="protein sequence ID" value="MBV6323509.1"/>
    <property type="molecule type" value="Genomic_DNA"/>
</dbReference>
<dbReference type="EMBL" id="JALJZU010000005">
    <property type="protein sequence ID" value="MCP2008863.1"/>
    <property type="molecule type" value="Genomic_DNA"/>
</dbReference>
<dbReference type="AlphaFoldDB" id="A0AA41HFD2"/>
<dbReference type="PANTHER" id="PTHR43211">
    <property type="entry name" value="FUMARYLACETOACETATE HYDROLASE"/>
    <property type="match status" value="1"/>
</dbReference>
<evidence type="ECO:0000313" key="4">
    <source>
        <dbReference type="EMBL" id="MCP2008863.1"/>
    </source>
</evidence>
<sequence length="340" mass="36845">MKLATLKDGSRDGRLVVVSRDLSRYQHVPKISATLQHALDNWDLVSPALEQVYASLNAGDAIDTHPFDQQYCHSPLPRAYQWADGSAYINHVELVRKARNAEVPASFYTDPLMYQGGSDSFIGPRDPIFALSEEWGIDLEAEVGVITGDVRMGASTGDCAKAIRLVMLVNDVSLRNLIPNELAKGFGFFQSKAASAFSPVAVTPDELGAHWADTKLHLPLLVDLNKQPFGKPNAGEDMTFNFAQLVAHAAATRELAAGTIIGSGTVSNKQGNLHGSSIANGGVGYCCLAEVRMYETIESGKPQTAFLKFGDSVRIEMKDEQGASIFGAIEQTVTHYQERS</sequence>
<feature type="domain" description="Fumarylacetoacetase-like C-terminal" evidence="1">
    <location>
        <begin position="82"/>
        <end position="333"/>
    </location>
</feature>
<comment type="caution">
    <text evidence="3">The sequence shown here is derived from an EMBL/GenBank/DDBJ whole genome shotgun (WGS) entry which is preliminary data.</text>
</comment>
<dbReference type="GO" id="GO:0004334">
    <property type="term" value="F:fumarylacetoacetase activity"/>
    <property type="evidence" value="ECO:0007669"/>
    <property type="project" value="UniProtKB-EC"/>
</dbReference>
<keyword evidence="3" id="KW-0378">Hydrolase</keyword>
<dbReference type="EC" id="3.7.1.2" evidence="4"/>
<organism evidence="3 5">
    <name type="scientific">Duganella violaceipulchra</name>
    <dbReference type="NCBI Taxonomy" id="2849652"/>
    <lineage>
        <taxon>Bacteria</taxon>
        <taxon>Pseudomonadati</taxon>
        <taxon>Pseudomonadota</taxon>
        <taxon>Betaproteobacteria</taxon>
        <taxon>Burkholderiales</taxon>
        <taxon>Oxalobacteraceae</taxon>
        <taxon>Telluria group</taxon>
        <taxon>Duganella</taxon>
    </lineage>
</organism>
<dbReference type="InterPro" id="IPR041072">
    <property type="entry name" value="FAA_hydro_N"/>
</dbReference>
<proteinExistence type="predicted"/>
<accession>A0AA41HFD2</accession>
<dbReference type="Proteomes" id="UP001155901">
    <property type="component" value="Unassembled WGS sequence"/>
</dbReference>
<reference evidence="3" key="1">
    <citation type="submission" date="2021-07" db="EMBL/GenBank/DDBJ databases">
        <title>Characterization of violacein-producing bacteria and related species.</title>
        <authorList>
            <person name="Wilson H.S."/>
            <person name="De Leon M.E."/>
        </authorList>
    </citation>
    <scope>NUCLEOTIDE SEQUENCE</scope>
    <source>
        <strain evidence="3">HSC-15S17</strain>
    </source>
</reference>
<evidence type="ECO:0000259" key="1">
    <source>
        <dbReference type="Pfam" id="PF01557"/>
    </source>
</evidence>
<dbReference type="PANTHER" id="PTHR43211:SF1">
    <property type="entry name" value="BLL6422 PROTEIN"/>
    <property type="match status" value="1"/>
</dbReference>
<evidence type="ECO:0000313" key="6">
    <source>
        <dbReference type="Proteomes" id="UP001162889"/>
    </source>
</evidence>
<protein>
    <submittedName>
        <fullName evidence="4">Fumarylacetoacetate (FAA) hydrolase</fullName>
        <ecNumber evidence="4">3.7.1.2</ecNumber>
    </submittedName>
    <submittedName>
        <fullName evidence="3">Fumarylacetoacetate hydrolase family protein</fullName>
    </submittedName>
</protein>